<dbReference type="SUPFAM" id="SSF50814">
    <property type="entry name" value="Lipocalins"/>
    <property type="match status" value="1"/>
</dbReference>
<dbReference type="InterPro" id="IPR003087">
    <property type="entry name" value="LCN2/LCN12"/>
</dbReference>
<evidence type="ECO:0000256" key="4">
    <source>
        <dbReference type="ARBA" id="ARBA00022525"/>
    </source>
</evidence>
<dbReference type="PANTHER" id="PTHR11430">
    <property type="entry name" value="LIPOCALIN"/>
    <property type="match status" value="1"/>
</dbReference>
<evidence type="ECO:0000256" key="7">
    <source>
        <dbReference type="ARBA" id="ARBA00023180"/>
    </source>
</evidence>
<evidence type="ECO:0000256" key="6">
    <source>
        <dbReference type="ARBA" id="ARBA00023157"/>
    </source>
</evidence>
<evidence type="ECO:0000259" key="10">
    <source>
        <dbReference type="Pfam" id="PF00061"/>
    </source>
</evidence>
<dbReference type="CTD" id="286256"/>
<accession>A0A6P6D811</accession>
<evidence type="ECO:0000256" key="5">
    <source>
        <dbReference type="ARBA" id="ARBA00022729"/>
    </source>
</evidence>
<reference evidence="12" key="1">
    <citation type="submission" date="2025-08" db="UniProtKB">
        <authorList>
            <consortium name="RefSeq"/>
        </authorList>
    </citation>
    <scope>IDENTIFICATION</scope>
</reference>
<feature type="region of interest" description="Disordered" evidence="8">
    <location>
        <begin position="172"/>
        <end position="194"/>
    </location>
</feature>
<evidence type="ECO:0000256" key="2">
    <source>
        <dbReference type="ARBA" id="ARBA00006889"/>
    </source>
</evidence>
<dbReference type="AlphaFoldDB" id="A0A6P6D811"/>
<dbReference type="InterPro" id="IPR000566">
    <property type="entry name" value="Lipocln_cytosolic_FA-bd_dom"/>
</dbReference>
<keyword evidence="5 9" id="KW-0732">Signal</keyword>
<keyword evidence="4" id="KW-0964">Secreted</keyword>
<dbReference type="RefSeq" id="XP_023556226.1">
    <property type="nucleotide sequence ID" value="XM_023700458.1"/>
</dbReference>
<evidence type="ECO:0000256" key="1">
    <source>
        <dbReference type="ARBA" id="ARBA00004613"/>
    </source>
</evidence>
<keyword evidence="6" id="KW-1015">Disulfide bond</keyword>
<dbReference type="GO" id="GO:0036094">
    <property type="term" value="F:small molecule binding"/>
    <property type="evidence" value="ECO:0007669"/>
    <property type="project" value="InterPro"/>
</dbReference>
<dbReference type="Proteomes" id="UP000515203">
    <property type="component" value="Unplaced"/>
</dbReference>
<dbReference type="PRINTS" id="PR01275">
    <property type="entry name" value="NGELATINASE"/>
</dbReference>
<evidence type="ECO:0000256" key="3">
    <source>
        <dbReference type="ARBA" id="ARBA00022448"/>
    </source>
</evidence>
<evidence type="ECO:0000313" key="11">
    <source>
        <dbReference type="Proteomes" id="UP000515203"/>
    </source>
</evidence>
<feature type="signal peptide" evidence="9">
    <location>
        <begin position="1"/>
        <end position="19"/>
    </location>
</feature>
<keyword evidence="3" id="KW-0813">Transport</keyword>
<dbReference type="Pfam" id="PF00061">
    <property type="entry name" value="Lipocalin"/>
    <property type="match status" value="1"/>
</dbReference>
<evidence type="ECO:0000256" key="9">
    <source>
        <dbReference type="SAM" id="SignalP"/>
    </source>
</evidence>
<comment type="similarity">
    <text evidence="2">Belongs to the calycin superfamily. Lipocalin family.</text>
</comment>
<dbReference type="GO" id="GO:0005615">
    <property type="term" value="C:extracellular space"/>
    <property type="evidence" value="ECO:0007669"/>
    <property type="project" value="TreeGrafter"/>
</dbReference>
<dbReference type="InterPro" id="IPR002345">
    <property type="entry name" value="Lipocalin"/>
</dbReference>
<keyword evidence="7" id="KW-0325">Glycoprotein</keyword>
<sequence>MGPWRALWLWLSLHRVLWAQTPVPLPVQPQLSQFHSEQFQGAWFVLGLAGNAFKKQDRPLLNPYASLFELRRNSHFEVSNSMTRGQRCDSWSYLLMPTSQPAWFTIAHGGPGTDTEQVQVVDTNYTSFALLLSRRQAAGHPVIRAGPGRCPLGRRTSSSACAKHRASRGTTSHSWPWAEAEVKDSGHGKHNVAL</sequence>
<feature type="domain" description="Lipocalin/cytosolic fatty-acid binding" evidence="10">
    <location>
        <begin position="40"/>
        <end position="139"/>
    </location>
</feature>
<dbReference type="Gene3D" id="2.40.128.20">
    <property type="match status" value="1"/>
</dbReference>
<dbReference type="InterPro" id="IPR012674">
    <property type="entry name" value="Calycin"/>
</dbReference>
<organism evidence="11 12">
    <name type="scientific">Octodon degus</name>
    <name type="common">Degu</name>
    <name type="synonym">Sciurus degus</name>
    <dbReference type="NCBI Taxonomy" id="10160"/>
    <lineage>
        <taxon>Eukaryota</taxon>
        <taxon>Metazoa</taxon>
        <taxon>Chordata</taxon>
        <taxon>Craniata</taxon>
        <taxon>Vertebrata</taxon>
        <taxon>Euteleostomi</taxon>
        <taxon>Mammalia</taxon>
        <taxon>Eutheria</taxon>
        <taxon>Euarchontoglires</taxon>
        <taxon>Glires</taxon>
        <taxon>Rodentia</taxon>
        <taxon>Hystricomorpha</taxon>
        <taxon>Octodontidae</taxon>
        <taxon>Octodon</taxon>
    </lineage>
</organism>
<proteinExistence type="inferred from homology"/>
<evidence type="ECO:0000256" key="8">
    <source>
        <dbReference type="SAM" id="MobiDB-lite"/>
    </source>
</evidence>
<evidence type="ECO:0000313" key="12">
    <source>
        <dbReference type="RefSeq" id="XP_023556226.1"/>
    </source>
</evidence>
<protein>
    <submittedName>
        <fullName evidence="12">Epididymal-specific lipocalin-12 isoform X2</fullName>
    </submittedName>
</protein>
<name>A0A6P6D811_OCTDE</name>
<keyword evidence="11" id="KW-1185">Reference proteome</keyword>
<dbReference type="PANTHER" id="PTHR11430:SF12">
    <property type="entry name" value="EPIDIDYMAL-SPECIFIC LIPOCALIN-12"/>
    <property type="match status" value="1"/>
</dbReference>
<feature type="chain" id="PRO_5028162487" evidence="9">
    <location>
        <begin position="20"/>
        <end position="194"/>
    </location>
</feature>
<gene>
    <name evidence="12" type="primary">Lcn12</name>
</gene>
<dbReference type="GeneID" id="101593120"/>
<comment type="subcellular location">
    <subcellularLocation>
        <location evidence="1">Secreted</location>
    </subcellularLocation>
</comment>